<dbReference type="InterPro" id="IPR001638">
    <property type="entry name" value="Solute-binding_3/MltF_N"/>
</dbReference>
<evidence type="ECO:0000256" key="1">
    <source>
        <dbReference type="ARBA" id="ARBA00004418"/>
    </source>
</evidence>
<dbReference type="GO" id="GO:0042597">
    <property type="term" value="C:periplasmic space"/>
    <property type="evidence" value="ECO:0007669"/>
    <property type="project" value="UniProtKB-SubCell"/>
</dbReference>
<keyword evidence="6" id="KW-1185">Reference proteome</keyword>
<evidence type="ECO:0000259" key="4">
    <source>
        <dbReference type="SMART" id="SM00062"/>
    </source>
</evidence>
<protein>
    <submittedName>
        <fullName evidence="5">ABC transporter substrate-binding protein</fullName>
    </submittedName>
</protein>
<dbReference type="AlphaFoldDB" id="A0A7K3VVS1"/>
<name>A0A7K3VVS1_9ACTN</name>
<proteinExistence type="inferred from homology"/>
<dbReference type="PROSITE" id="PS51257">
    <property type="entry name" value="PROKAR_LIPOPROTEIN"/>
    <property type="match status" value="1"/>
</dbReference>
<dbReference type="PANTHER" id="PTHR30024">
    <property type="entry name" value="ALIPHATIC SULFONATES-BINDING PROTEIN-RELATED"/>
    <property type="match status" value="1"/>
</dbReference>
<dbReference type="Pfam" id="PF09084">
    <property type="entry name" value="NMT1"/>
    <property type="match status" value="1"/>
</dbReference>
<keyword evidence="3" id="KW-0732">Signal</keyword>
<dbReference type="Proteomes" id="UP000470246">
    <property type="component" value="Unassembled WGS sequence"/>
</dbReference>
<dbReference type="PANTHER" id="PTHR30024:SF47">
    <property type="entry name" value="TAURINE-BINDING PERIPLASMIC PROTEIN"/>
    <property type="match status" value="1"/>
</dbReference>
<dbReference type="EMBL" id="JAAGWF010000003">
    <property type="protein sequence ID" value="NEK56739.1"/>
    <property type="molecule type" value="Genomic_DNA"/>
</dbReference>
<accession>A0A7K3VVS1</accession>
<organism evidence="5 6">
    <name type="scientific">Geodermatophilus sabuli</name>
    <dbReference type="NCBI Taxonomy" id="1564158"/>
    <lineage>
        <taxon>Bacteria</taxon>
        <taxon>Bacillati</taxon>
        <taxon>Actinomycetota</taxon>
        <taxon>Actinomycetes</taxon>
        <taxon>Geodermatophilales</taxon>
        <taxon>Geodermatophilaceae</taxon>
        <taxon>Geodermatophilus</taxon>
    </lineage>
</organism>
<evidence type="ECO:0000256" key="2">
    <source>
        <dbReference type="ARBA" id="ARBA00010742"/>
    </source>
</evidence>
<gene>
    <name evidence="5" type="ORF">GCU56_02460</name>
</gene>
<evidence type="ECO:0000313" key="6">
    <source>
        <dbReference type="Proteomes" id="UP000470246"/>
    </source>
</evidence>
<reference evidence="5 6" key="1">
    <citation type="submission" date="2020-02" db="EMBL/GenBank/DDBJ databases">
        <title>Geodermatophilus sabuli CPCC 205279 I12A-02694.</title>
        <authorList>
            <person name="Jiang Z."/>
        </authorList>
    </citation>
    <scope>NUCLEOTIDE SEQUENCE [LARGE SCALE GENOMIC DNA]</scope>
    <source>
        <strain evidence="5 6">I12A-02694</strain>
    </source>
</reference>
<dbReference type="SUPFAM" id="SSF53850">
    <property type="entry name" value="Periplasmic binding protein-like II"/>
    <property type="match status" value="1"/>
</dbReference>
<dbReference type="RefSeq" id="WP_163479920.1">
    <property type="nucleotide sequence ID" value="NZ_JAAGWF010000003.1"/>
</dbReference>
<dbReference type="Gene3D" id="3.40.190.10">
    <property type="entry name" value="Periplasmic binding protein-like II"/>
    <property type="match status" value="2"/>
</dbReference>
<sequence length="327" mass="33719">MRQLPRPTVSAALAAVAASLLVGCGSDDEPSATDSSGVVTLRVAVFPIANLAPLYVGIEQGFFEEEGLSIEPVEQGGGAQVITALSAGEVDVGWSSTPGTIIAAAQGLPIRIVAPGTVGPDSADAMTGQPMVVAADSPIQGIEDLAGKKIAVNTVGNILEVTISAALEKAGVDPGSVEFVEIPPPDQPAALATGNVDVISASEPFYTQVTSSGEGRAIFDAFYAAAPSLPTGHWISTDPHASENEDVLARFDRAITEANEYSNSNPDEARAAIPTFTQIPPGIVDRIGLSTWSDDIDVSGLETVQELTRSYGPPDLDEVDLDSLVLE</sequence>
<comment type="subcellular location">
    <subcellularLocation>
        <location evidence="1">Periplasm</location>
    </subcellularLocation>
</comment>
<evidence type="ECO:0000256" key="3">
    <source>
        <dbReference type="ARBA" id="ARBA00022729"/>
    </source>
</evidence>
<comment type="similarity">
    <text evidence="2">Belongs to the bacterial solute-binding protein SsuA/TauA family.</text>
</comment>
<comment type="caution">
    <text evidence="5">The sequence shown here is derived from an EMBL/GenBank/DDBJ whole genome shotgun (WGS) entry which is preliminary data.</text>
</comment>
<feature type="domain" description="Solute-binding protein family 3/N-terminal" evidence="4">
    <location>
        <begin position="40"/>
        <end position="267"/>
    </location>
</feature>
<dbReference type="SMART" id="SM00062">
    <property type="entry name" value="PBPb"/>
    <property type="match status" value="1"/>
</dbReference>
<evidence type="ECO:0000313" key="5">
    <source>
        <dbReference type="EMBL" id="NEK56739.1"/>
    </source>
</evidence>
<dbReference type="InterPro" id="IPR015168">
    <property type="entry name" value="SsuA/THI5"/>
</dbReference>